<dbReference type="AlphaFoldDB" id="A0A1F5G6D0"/>
<dbReference type="EMBL" id="MFAZ01000014">
    <property type="protein sequence ID" value="OGD87407.1"/>
    <property type="molecule type" value="Genomic_DNA"/>
</dbReference>
<dbReference type="Proteomes" id="UP000179102">
    <property type="component" value="Unassembled WGS sequence"/>
</dbReference>
<gene>
    <name evidence="1" type="ORF">A2870_01530</name>
</gene>
<dbReference type="STRING" id="1797711.A2870_01530"/>
<evidence type="ECO:0000313" key="2">
    <source>
        <dbReference type="Proteomes" id="UP000179102"/>
    </source>
</evidence>
<name>A0A1F5G6D0_9BACT</name>
<sequence>MIEREEHLAEYKLADLYKSIEDLAQLARERKVGFKVEEKPEMGVRQLWFDEREVAKISDLNAAICAFEQSDGSVKVRTLQGFICVISHLLGHKAVLR</sequence>
<proteinExistence type="predicted"/>
<comment type="caution">
    <text evidence="1">The sequence shown here is derived from an EMBL/GenBank/DDBJ whole genome shotgun (WGS) entry which is preliminary data.</text>
</comment>
<reference evidence="1 2" key="1">
    <citation type="journal article" date="2016" name="Nat. Commun.">
        <title>Thousands of microbial genomes shed light on interconnected biogeochemical processes in an aquifer system.</title>
        <authorList>
            <person name="Anantharaman K."/>
            <person name="Brown C.T."/>
            <person name="Hug L.A."/>
            <person name="Sharon I."/>
            <person name="Castelle C.J."/>
            <person name="Probst A.J."/>
            <person name="Thomas B.C."/>
            <person name="Singh A."/>
            <person name="Wilkins M.J."/>
            <person name="Karaoz U."/>
            <person name="Brodie E.L."/>
            <person name="Williams K.H."/>
            <person name="Hubbard S.S."/>
            <person name="Banfield J.F."/>
        </authorList>
    </citation>
    <scope>NUCLEOTIDE SEQUENCE [LARGE SCALE GENOMIC DNA]</scope>
</reference>
<evidence type="ECO:0000313" key="1">
    <source>
        <dbReference type="EMBL" id="OGD87407.1"/>
    </source>
</evidence>
<accession>A0A1F5G6D0</accession>
<organism evidence="1 2">
    <name type="scientific">Candidatus Curtissbacteria bacterium RIFCSPHIGHO2_01_FULL_41_11</name>
    <dbReference type="NCBI Taxonomy" id="1797711"/>
    <lineage>
        <taxon>Bacteria</taxon>
        <taxon>Candidatus Curtissiibacteriota</taxon>
    </lineage>
</organism>
<protein>
    <submittedName>
        <fullName evidence="1">Uncharacterized protein</fullName>
    </submittedName>
</protein>